<dbReference type="GO" id="GO:0016779">
    <property type="term" value="F:nucleotidyltransferase activity"/>
    <property type="evidence" value="ECO:0007669"/>
    <property type="project" value="InterPro"/>
</dbReference>
<keyword evidence="7" id="KW-1185">Reference proteome</keyword>
<dbReference type="CDD" id="cd05400">
    <property type="entry name" value="NT_2-5OAS_ClassI-CCAase"/>
    <property type="match status" value="1"/>
</dbReference>
<feature type="non-terminal residue" evidence="6">
    <location>
        <position position="246"/>
    </location>
</feature>
<keyword evidence="3" id="KW-0547">Nucleotide-binding</keyword>
<reference evidence="6 7" key="1">
    <citation type="journal article" date="2014" name="PLoS Genet.">
        <title>Phylogenetically driven sequencing of extremely halophilic archaea reveals strategies for static and dynamic osmo-response.</title>
        <authorList>
            <person name="Becker E.A."/>
            <person name="Seitzer P.M."/>
            <person name="Tritt A."/>
            <person name="Larsen D."/>
            <person name="Krusor M."/>
            <person name="Yao A.I."/>
            <person name="Wu D."/>
            <person name="Madern D."/>
            <person name="Eisen J.A."/>
            <person name="Darling A.E."/>
            <person name="Facciotti M.T."/>
        </authorList>
    </citation>
    <scope>NUCLEOTIDE SEQUENCE [LARGE SCALE GENOMIC DNA]</scope>
    <source>
        <strain evidence="6 7">ATCC 33800</strain>
    </source>
</reference>
<evidence type="ECO:0000256" key="3">
    <source>
        <dbReference type="ARBA" id="ARBA00022741"/>
    </source>
</evidence>
<organism evidence="6 7">
    <name type="scientific">Haloarcula marismortui ATCC 33800</name>
    <dbReference type="NCBI Taxonomy" id="662476"/>
    <lineage>
        <taxon>Archaea</taxon>
        <taxon>Methanobacteriati</taxon>
        <taxon>Methanobacteriota</taxon>
        <taxon>Stenosarchaea group</taxon>
        <taxon>Halobacteria</taxon>
        <taxon>Halobacteriales</taxon>
        <taxon>Haloarculaceae</taxon>
        <taxon>Haloarcula</taxon>
    </lineage>
</organism>
<evidence type="ECO:0000256" key="4">
    <source>
        <dbReference type="ARBA" id="ARBA00023118"/>
    </source>
</evidence>
<keyword evidence="4" id="KW-0051">Antiviral defense</keyword>
<feature type="domain" description="cGAS/DncV-like nucleotidyltransferase C-terminal helical" evidence="5">
    <location>
        <begin position="140"/>
        <end position="245"/>
    </location>
</feature>
<dbReference type="Pfam" id="PF26305">
    <property type="entry name" value="CD_NTase_C"/>
    <property type="match status" value="1"/>
</dbReference>
<gene>
    <name evidence="6" type="ORF">C436_18681</name>
</gene>
<evidence type="ECO:0000313" key="7">
    <source>
        <dbReference type="Proteomes" id="UP000011659"/>
    </source>
</evidence>
<sequence length="246" mass="28164">MDRDNIDYRIFLQGSYKNHTNIHGNSDVDVVIQLTAPYRRDSDGLLQDTESVHKNGQKAEYGFQEFKSDIVTALREEYGHDAVVVDDKAIKIQSADSTLKIDADVVVCQKYQPTDETESMWFRTESGQVITNHPEEHYKQGAAKNNETGGNYRETIRVFKRVRQNLVHKGRLSKDDAPSYFVAGLLSNVPNEAFVDDRQERYARIVNYLDANRDQLSSFTAQHGQKPLFGRGSTRWNQRDAKKFIG</sequence>
<evidence type="ECO:0000256" key="2">
    <source>
        <dbReference type="ARBA" id="ARBA00022695"/>
    </source>
</evidence>
<evidence type="ECO:0000313" key="6">
    <source>
        <dbReference type="EMBL" id="EMA09813.1"/>
    </source>
</evidence>
<evidence type="ECO:0000256" key="1">
    <source>
        <dbReference type="ARBA" id="ARBA00022679"/>
    </source>
</evidence>
<dbReference type="AlphaFoldDB" id="M0JN73"/>
<dbReference type="InterPro" id="IPR006116">
    <property type="entry name" value="NT_2-5OAS_ClassI-CCAase"/>
</dbReference>
<keyword evidence="2" id="KW-0548">Nucleotidyltransferase</keyword>
<protein>
    <recommendedName>
        <fullName evidence="5">cGAS/DncV-like nucleotidyltransferase C-terminal helical domain-containing protein</fullName>
    </recommendedName>
</protein>
<dbReference type="InterPro" id="IPR043519">
    <property type="entry name" value="NT_sf"/>
</dbReference>
<dbReference type="InterPro" id="IPR058909">
    <property type="entry name" value="CD_NTase_C"/>
</dbReference>
<name>M0JN73_9EURY</name>
<dbReference type="SUPFAM" id="SSF81301">
    <property type="entry name" value="Nucleotidyltransferase"/>
    <property type="match status" value="1"/>
</dbReference>
<dbReference type="Proteomes" id="UP000011659">
    <property type="component" value="Unassembled WGS sequence"/>
</dbReference>
<dbReference type="Gene3D" id="3.30.460.10">
    <property type="entry name" value="Beta Polymerase, domain 2"/>
    <property type="match status" value="1"/>
</dbReference>
<evidence type="ECO:0000259" key="5">
    <source>
        <dbReference type="Pfam" id="PF26305"/>
    </source>
</evidence>
<comment type="caution">
    <text evidence="6">The sequence shown here is derived from an EMBL/GenBank/DDBJ whole genome shotgun (WGS) entry which is preliminary data.</text>
</comment>
<proteinExistence type="predicted"/>
<keyword evidence="1" id="KW-0808">Transferase</keyword>
<dbReference type="EMBL" id="AOLR01000040">
    <property type="protein sequence ID" value="EMA09813.1"/>
    <property type="molecule type" value="Genomic_DNA"/>
</dbReference>
<accession>M0JN73</accession>